<dbReference type="Pfam" id="PF13909">
    <property type="entry name" value="zf-H2C2_5"/>
    <property type="match status" value="1"/>
</dbReference>
<dbReference type="InterPro" id="IPR013087">
    <property type="entry name" value="Znf_C2H2_type"/>
</dbReference>
<dbReference type="HOGENOM" id="CLU_071693_0_0_1"/>
<reference evidence="8 9" key="1">
    <citation type="journal article" date="2007" name="Nature">
        <title>Evolution of genes and genomes on the Drosophila phylogeny.</title>
        <authorList>
            <consortium name="Drosophila 12 Genomes Consortium"/>
            <person name="Clark A.G."/>
            <person name="Eisen M.B."/>
            <person name="Smith D.R."/>
            <person name="Bergman C.M."/>
            <person name="Oliver B."/>
            <person name="Markow T.A."/>
            <person name="Kaufman T.C."/>
            <person name="Kellis M."/>
            <person name="Gelbart W."/>
            <person name="Iyer V.N."/>
            <person name="Pollard D.A."/>
            <person name="Sackton T.B."/>
            <person name="Larracuente A.M."/>
            <person name="Singh N.D."/>
            <person name="Abad J.P."/>
            <person name="Abt D.N."/>
            <person name="Adryan B."/>
            <person name="Aguade M."/>
            <person name="Akashi H."/>
            <person name="Anderson W.W."/>
            <person name="Aquadro C.F."/>
            <person name="Ardell D.H."/>
            <person name="Arguello R."/>
            <person name="Artieri C.G."/>
            <person name="Barbash D.A."/>
            <person name="Barker D."/>
            <person name="Barsanti P."/>
            <person name="Batterham P."/>
            <person name="Batzoglou S."/>
            <person name="Begun D."/>
            <person name="Bhutkar A."/>
            <person name="Blanco E."/>
            <person name="Bosak S.A."/>
            <person name="Bradley R.K."/>
            <person name="Brand A.D."/>
            <person name="Brent M.R."/>
            <person name="Brooks A.N."/>
            <person name="Brown R.H."/>
            <person name="Butlin R.K."/>
            <person name="Caggese C."/>
            <person name="Calvi B.R."/>
            <person name="Bernardo de Carvalho A."/>
            <person name="Caspi A."/>
            <person name="Castrezana S."/>
            <person name="Celniker S.E."/>
            <person name="Chang J.L."/>
            <person name="Chapple C."/>
            <person name="Chatterji S."/>
            <person name="Chinwalla A."/>
            <person name="Civetta A."/>
            <person name="Clifton S.W."/>
            <person name="Comeron J.M."/>
            <person name="Costello J.C."/>
            <person name="Coyne J.A."/>
            <person name="Daub J."/>
            <person name="David R.G."/>
            <person name="Delcher A.L."/>
            <person name="Delehaunty K."/>
            <person name="Do C.B."/>
            <person name="Ebling H."/>
            <person name="Edwards K."/>
            <person name="Eickbush T."/>
            <person name="Evans J.D."/>
            <person name="Filipski A."/>
            <person name="Findeiss S."/>
            <person name="Freyhult E."/>
            <person name="Fulton L."/>
            <person name="Fulton R."/>
            <person name="Garcia A.C."/>
            <person name="Gardiner A."/>
            <person name="Garfield D.A."/>
            <person name="Garvin B.E."/>
            <person name="Gibson G."/>
            <person name="Gilbert D."/>
            <person name="Gnerre S."/>
            <person name="Godfrey J."/>
            <person name="Good R."/>
            <person name="Gotea V."/>
            <person name="Gravely B."/>
            <person name="Greenberg A.J."/>
            <person name="Griffiths-Jones S."/>
            <person name="Gross S."/>
            <person name="Guigo R."/>
            <person name="Gustafson E.A."/>
            <person name="Haerty W."/>
            <person name="Hahn M.W."/>
            <person name="Halligan D.L."/>
            <person name="Halpern A.L."/>
            <person name="Halter G.M."/>
            <person name="Han M.V."/>
            <person name="Heger A."/>
            <person name="Hillier L."/>
            <person name="Hinrichs A.S."/>
            <person name="Holmes I."/>
            <person name="Hoskins R.A."/>
            <person name="Hubisz M.J."/>
            <person name="Hultmark D."/>
            <person name="Huntley M.A."/>
            <person name="Jaffe D.B."/>
            <person name="Jagadeeshan S."/>
            <person name="Jeck W.R."/>
            <person name="Johnson J."/>
            <person name="Jones C.D."/>
            <person name="Jordan W.C."/>
            <person name="Karpen G.H."/>
            <person name="Kataoka E."/>
            <person name="Keightley P.D."/>
            <person name="Kheradpour P."/>
            <person name="Kirkness E.F."/>
            <person name="Koerich L.B."/>
            <person name="Kristiansen K."/>
            <person name="Kudrna D."/>
            <person name="Kulathinal R.J."/>
            <person name="Kumar S."/>
            <person name="Kwok R."/>
            <person name="Lander E."/>
            <person name="Langley C.H."/>
            <person name="Lapoint R."/>
            <person name="Lazzaro B.P."/>
            <person name="Lee S.J."/>
            <person name="Levesque L."/>
            <person name="Li R."/>
            <person name="Lin C.F."/>
            <person name="Lin M.F."/>
            <person name="Lindblad-Toh K."/>
            <person name="Llopart A."/>
            <person name="Long M."/>
            <person name="Low L."/>
            <person name="Lozovsky E."/>
            <person name="Lu J."/>
            <person name="Luo M."/>
            <person name="Machado C.A."/>
            <person name="Makalowski W."/>
            <person name="Marzo M."/>
            <person name="Matsuda M."/>
            <person name="Matzkin L."/>
            <person name="McAllister B."/>
            <person name="McBride C.S."/>
            <person name="McKernan B."/>
            <person name="McKernan K."/>
            <person name="Mendez-Lago M."/>
            <person name="Minx P."/>
            <person name="Mollenhauer M.U."/>
            <person name="Montooth K."/>
            <person name="Mount S.M."/>
            <person name="Mu X."/>
            <person name="Myers E."/>
            <person name="Negre B."/>
            <person name="Newfeld S."/>
            <person name="Nielsen R."/>
            <person name="Noor M.A."/>
            <person name="O'Grady P."/>
            <person name="Pachter L."/>
            <person name="Papaceit M."/>
            <person name="Parisi M.J."/>
            <person name="Parisi M."/>
            <person name="Parts L."/>
            <person name="Pedersen J.S."/>
            <person name="Pesole G."/>
            <person name="Phillippy A.M."/>
            <person name="Ponting C.P."/>
            <person name="Pop M."/>
            <person name="Porcelli D."/>
            <person name="Powell J.R."/>
            <person name="Prohaska S."/>
            <person name="Pruitt K."/>
            <person name="Puig M."/>
            <person name="Quesneville H."/>
            <person name="Ram K.R."/>
            <person name="Rand D."/>
            <person name="Rasmussen M.D."/>
            <person name="Reed L.K."/>
            <person name="Reenan R."/>
            <person name="Reily A."/>
            <person name="Remington K.A."/>
            <person name="Rieger T.T."/>
            <person name="Ritchie M.G."/>
            <person name="Robin C."/>
            <person name="Rogers Y.H."/>
            <person name="Rohde C."/>
            <person name="Rozas J."/>
            <person name="Rubenfield M.J."/>
            <person name="Ruiz A."/>
            <person name="Russo S."/>
            <person name="Salzberg S.L."/>
            <person name="Sanchez-Gracia A."/>
            <person name="Saranga D.J."/>
            <person name="Sato H."/>
            <person name="Schaeffer S.W."/>
            <person name="Schatz M.C."/>
            <person name="Schlenke T."/>
            <person name="Schwartz R."/>
            <person name="Segarra C."/>
            <person name="Singh R.S."/>
            <person name="Sirot L."/>
            <person name="Sirota M."/>
            <person name="Sisneros N.B."/>
            <person name="Smith C.D."/>
            <person name="Smith T.F."/>
            <person name="Spieth J."/>
            <person name="Stage D.E."/>
            <person name="Stark A."/>
            <person name="Stephan W."/>
            <person name="Strausberg R.L."/>
            <person name="Strempel S."/>
            <person name="Sturgill D."/>
            <person name="Sutton G."/>
            <person name="Sutton G.G."/>
            <person name="Tao W."/>
            <person name="Teichmann S."/>
            <person name="Tobari Y.N."/>
            <person name="Tomimura Y."/>
            <person name="Tsolas J.M."/>
            <person name="Valente V.L."/>
            <person name="Venter E."/>
            <person name="Venter J.C."/>
            <person name="Vicario S."/>
            <person name="Vieira F.G."/>
            <person name="Vilella A.J."/>
            <person name="Villasante A."/>
            <person name="Walenz B."/>
            <person name="Wang J."/>
            <person name="Wasserman M."/>
            <person name="Watts T."/>
            <person name="Wilson D."/>
            <person name="Wilson R.K."/>
            <person name="Wing R.A."/>
            <person name="Wolfner M.F."/>
            <person name="Wong A."/>
            <person name="Wong G.K."/>
            <person name="Wu C.I."/>
            <person name="Wu G."/>
            <person name="Yamamoto D."/>
            <person name="Yang H.P."/>
            <person name="Yang S.P."/>
            <person name="Yorke J.A."/>
            <person name="Yoshida K."/>
            <person name="Zdobnov E."/>
            <person name="Zhang P."/>
            <person name="Zhang Y."/>
            <person name="Zimin A.V."/>
            <person name="Baldwin J."/>
            <person name="Abdouelleil A."/>
            <person name="Abdulkadir J."/>
            <person name="Abebe A."/>
            <person name="Abera B."/>
            <person name="Abreu J."/>
            <person name="Acer S.C."/>
            <person name="Aftuck L."/>
            <person name="Alexander A."/>
            <person name="An P."/>
            <person name="Anderson E."/>
            <person name="Anderson S."/>
            <person name="Arachi H."/>
            <person name="Azer M."/>
            <person name="Bachantsang P."/>
            <person name="Barry A."/>
            <person name="Bayul T."/>
            <person name="Berlin A."/>
            <person name="Bessette D."/>
            <person name="Bloom T."/>
            <person name="Blye J."/>
            <person name="Boguslavskiy L."/>
            <person name="Bonnet C."/>
            <person name="Boukhgalter B."/>
            <person name="Bourzgui I."/>
            <person name="Brown A."/>
            <person name="Cahill P."/>
            <person name="Channer S."/>
            <person name="Cheshatsang Y."/>
            <person name="Chuda L."/>
            <person name="Citroen M."/>
            <person name="Collymore A."/>
            <person name="Cooke P."/>
            <person name="Costello M."/>
            <person name="D'Aco K."/>
            <person name="Daza R."/>
            <person name="De Haan G."/>
            <person name="DeGray S."/>
            <person name="DeMaso C."/>
            <person name="Dhargay N."/>
            <person name="Dooley K."/>
            <person name="Dooley E."/>
            <person name="Doricent M."/>
            <person name="Dorje P."/>
            <person name="Dorjee K."/>
            <person name="Dupes A."/>
            <person name="Elong R."/>
            <person name="Falk J."/>
            <person name="Farina A."/>
            <person name="Faro S."/>
            <person name="Ferguson D."/>
            <person name="Fisher S."/>
            <person name="Foley C.D."/>
            <person name="Franke A."/>
            <person name="Friedrich D."/>
            <person name="Gadbois L."/>
            <person name="Gearin G."/>
            <person name="Gearin C.R."/>
            <person name="Giannoukos G."/>
            <person name="Goode T."/>
            <person name="Graham J."/>
            <person name="Grandbois E."/>
            <person name="Grewal S."/>
            <person name="Gyaltsen K."/>
            <person name="Hafez N."/>
            <person name="Hagos B."/>
            <person name="Hall J."/>
            <person name="Henson C."/>
            <person name="Hollinger A."/>
            <person name="Honan T."/>
            <person name="Huard M.D."/>
            <person name="Hughes L."/>
            <person name="Hurhula B."/>
            <person name="Husby M.E."/>
            <person name="Kamat A."/>
            <person name="Kanga B."/>
            <person name="Kashin S."/>
            <person name="Khazanovich D."/>
            <person name="Kisner P."/>
            <person name="Lance K."/>
            <person name="Lara M."/>
            <person name="Lee W."/>
            <person name="Lennon N."/>
            <person name="Letendre F."/>
            <person name="LeVine R."/>
            <person name="Lipovsky A."/>
            <person name="Liu X."/>
            <person name="Liu J."/>
            <person name="Liu S."/>
            <person name="Lokyitsang T."/>
            <person name="Lokyitsang Y."/>
            <person name="Lubonja R."/>
            <person name="Lui A."/>
            <person name="MacDonald P."/>
            <person name="Magnisalis V."/>
            <person name="Maru K."/>
            <person name="Matthews C."/>
            <person name="McCusker W."/>
            <person name="McDonough S."/>
            <person name="Mehta T."/>
            <person name="Meldrim J."/>
            <person name="Meneus L."/>
            <person name="Mihai O."/>
            <person name="Mihalev A."/>
            <person name="Mihova T."/>
            <person name="Mittelman R."/>
            <person name="Mlenga V."/>
            <person name="Montmayeur A."/>
            <person name="Mulrain L."/>
            <person name="Navidi A."/>
            <person name="Naylor J."/>
            <person name="Negash T."/>
            <person name="Nguyen T."/>
            <person name="Nguyen N."/>
            <person name="Nicol R."/>
            <person name="Norbu C."/>
            <person name="Norbu N."/>
            <person name="Novod N."/>
            <person name="O'Neill B."/>
            <person name="Osman S."/>
            <person name="Markiewicz E."/>
            <person name="Oyono O.L."/>
            <person name="Patti C."/>
            <person name="Phunkhang P."/>
            <person name="Pierre F."/>
            <person name="Priest M."/>
            <person name="Raghuraman S."/>
            <person name="Rege F."/>
            <person name="Reyes R."/>
            <person name="Rise C."/>
            <person name="Rogov P."/>
            <person name="Ross K."/>
            <person name="Ryan E."/>
            <person name="Settipalli S."/>
            <person name="Shea T."/>
            <person name="Sherpa N."/>
            <person name="Shi L."/>
            <person name="Shih D."/>
            <person name="Sparrow T."/>
            <person name="Spaulding J."/>
            <person name="Stalker J."/>
            <person name="Stange-Thomann N."/>
            <person name="Stavropoulos S."/>
            <person name="Stone C."/>
            <person name="Strader C."/>
            <person name="Tesfaye S."/>
            <person name="Thomson T."/>
            <person name="Thoulutsang Y."/>
            <person name="Thoulutsang D."/>
            <person name="Topham K."/>
            <person name="Topping I."/>
            <person name="Tsamla T."/>
            <person name="Vassiliev H."/>
            <person name="Vo A."/>
            <person name="Wangchuk T."/>
            <person name="Wangdi T."/>
            <person name="Weiand M."/>
            <person name="Wilkinson J."/>
            <person name="Wilson A."/>
            <person name="Yadav S."/>
            <person name="Young G."/>
            <person name="Yu Q."/>
            <person name="Zembek L."/>
            <person name="Zhong D."/>
            <person name="Zimmer A."/>
            <person name="Zwirko Z."/>
            <person name="Jaffe D.B."/>
            <person name="Alvarez P."/>
            <person name="Brockman W."/>
            <person name="Butler J."/>
            <person name="Chin C."/>
            <person name="Gnerre S."/>
            <person name="Grabherr M."/>
            <person name="Kleber M."/>
            <person name="Mauceli E."/>
            <person name="MacCallum I."/>
        </authorList>
    </citation>
    <scope>NUCLEOTIDE SEQUENCE [LARGE SCALE GENOMIC DNA]</scope>
    <source>
        <strain evidence="9">Tucson 15287-2541.00</strain>
    </source>
</reference>
<keyword evidence="3 5" id="KW-0863">Zinc-finger</keyword>
<dbReference type="Proteomes" id="UP000001070">
    <property type="component" value="Unassembled WGS sequence"/>
</dbReference>
<keyword evidence="4" id="KW-0862">Zinc</keyword>
<dbReference type="PANTHER" id="PTHR24403">
    <property type="entry name" value="ZINC FINGER PROTEIN"/>
    <property type="match status" value="1"/>
</dbReference>
<dbReference type="GO" id="GO:0045944">
    <property type="term" value="P:positive regulation of transcription by RNA polymerase II"/>
    <property type="evidence" value="ECO:0007669"/>
    <property type="project" value="TreeGrafter"/>
</dbReference>
<feature type="compositionally biased region" description="Basic and acidic residues" evidence="6">
    <location>
        <begin position="135"/>
        <end position="157"/>
    </location>
</feature>
<dbReference type="OrthoDB" id="7730972at2759"/>
<feature type="region of interest" description="Disordered" evidence="6">
    <location>
        <begin position="81"/>
        <end position="157"/>
    </location>
</feature>
<dbReference type="PANTHER" id="PTHR24403:SF67">
    <property type="entry name" value="FI01116P-RELATED"/>
    <property type="match status" value="1"/>
</dbReference>
<keyword evidence="9" id="KW-1185">Reference proteome</keyword>
<feature type="region of interest" description="Disordered" evidence="6">
    <location>
        <begin position="231"/>
        <end position="260"/>
    </location>
</feature>
<evidence type="ECO:0000313" key="9">
    <source>
        <dbReference type="Proteomes" id="UP000001070"/>
    </source>
</evidence>
<dbReference type="InterPro" id="IPR050688">
    <property type="entry name" value="Zinc_finger/UBP_domain"/>
</dbReference>
<feature type="compositionally biased region" description="Basic and acidic residues" evidence="6">
    <location>
        <begin position="112"/>
        <end position="128"/>
    </location>
</feature>
<dbReference type="EMBL" id="CH916372">
    <property type="protein sequence ID" value="EDV99122.1"/>
    <property type="molecule type" value="Genomic_DNA"/>
</dbReference>
<evidence type="ECO:0000256" key="2">
    <source>
        <dbReference type="ARBA" id="ARBA00022737"/>
    </source>
</evidence>
<feature type="region of interest" description="Disordered" evidence="6">
    <location>
        <begin position="164"/>
        <end position="183"/>
    </location>
</feature>
<protein>
    <submittedName>
        <fullName evidence="8">GH13209</fullName>
    </submittedName>
</protein>
<dbReference type="AlphaFoldDB" id="B4JQE2"/>
<evidence type="ECO:0000256" key="6">
    <source>
        <dbReference type="SAM" id="MobiDB-lite"/>
    </source>
</evidence>
<feature type="domain" description="C2H2-type" evidence="7">
    <location>
        <begin position="21"/>
        <end position="48"/>
    </location>
</feature>
<name>B4JQE2_DROGR</name>
<dbReference type="GO" id="GO:0008270">
    <property type="term" value="F:zinc ion binding"/>
    <property type="evidence" value="ECO:0007669"/>
    <property type="project" value="UniProtKB-KW"/>
</dbReference>
<gene>
    <name evidence="8" type="primary">Dgri\GH13209</name>
    <name evidence="8" type="ORF">Dgri_GH13209</name>
</gene>
<sequence>MDDDVVVVTGPKKMPKPKKLYRCTKCSYQTNRAYNVQRHLANHYEKPPRELQHLCPFSGCSFSSLRWDNLTRHIQRLHRVEKPAVKDSTTPPPTCEDSEIKPCDEEPASPKPTDEDRTYMDDEDRVYPEDEDQTYLEHVDQTYPEDEHQAYPEDEHQTYPEDEHKVYPEDGHQTHPEDGHQTYPEDEHQVYEEDDDQAYAEDEDQAYPGVEHEDDYEDTRSMTIDEMSTALSAEASSAAKPIQKEKDSKTQKKNIAKPKRSHMQGKIILYKCNSCDYRTNRGYNIKRHIVKHVPTEGVLLHVCIISGCKFVTPRWDNLCRHVKRVHPESASPAPD</sequence>
<dbReference type="InParanoid" id="B4JQE2"/>
<evidence type="ECO:0000256" key="1">
    <source>
        <dbReference type="ARBA" id="ARBA00022723"/>
    </source>
</evidence>
<evidence type="ECO:0000259" key="7">
    <source>
        <dbReference type="PROSITE" id="PS50157"/>
    </source>
</evidence>
<dbReference type="Gene3D" id="3.30.160.60">
    <property type="entry name" value="Classic Zinc Finger"/>
    <property type="match status" value="2"/>
</dbReference>
<proteinExistence type="predicted"/>
<dbReference type="OMA" id="TTRCYNI"/>
<accession>B4JQE2</accession>
<evidence type="ECO:0000256" key="3">
    <source>
        <dbReference type="ARBA" id="ARBA00022771"/>
    </source>
</evidence>
<dbReference type="eggNOG" id="ENOG502TFEV">
    <property type="taxonomic scope" value="Eukaryota"/>
</dbReference>
<dbReference type="PhylomeDB" id="B4JQE2"/>
<dbReference type="SMART" id="SM00355">
    <property type="entry name" value="ZnF_C2H2"/>
    <property type="match status" value="4"/>
</dbReference>
<dbReference type="PROSITE" id="PS50157">
    <property type="entry name" value="ZINC_FINGER_C2H2_2"/>
    <property type="match status" value="2"/>
</dbReference>
<feature type="compositionally biased region" description="Basic residues" evidence="6">
    <location>
        <begin position="251"/>
        <end position="260"/>
    </location>
</feature>
<organism evidence="9">
    <name type="scientific">Drosophila grimshawi</name>
    <name type="common">Hawaiian fruit fly</name>
    <name type="synonym">Idiomyia grimshawi</name>
    <dbReference type="NCBI Taxonomy" id="7222"/>
    <lineage>
        <taxon>Eukaryota</taxon>
        <taxon>Metazoa</taxon>
        <taxon>Ecdysozoa</taxon>
        <taxon>Arthropoda</taxon>
        <taxon>Hexapoda</taxon>
        <taxon>Insecta</taxon>
        <taxon>Pterygota</taxon>
        <taxon>Neoptera</taxon>
        <taxon>Endopterygota</taxon>
        <taxon>Diptera</taxon>
        <taxon>Brachycera</taxon>
        <taxon>Muscomorpha</taxon>
        <taxon>Ephydroidea</taxon>
        <taxon>Drosophilidae</taxon>
        <taxon>Drosophila</taxon>
        <taxon>Hawaiian Drosophila</taxon>
    </lineage>
</organism>
<feature type="domain" description="C2H2-type" evidence="7">
    <location>
        <begin position="53"/>
        <end position="83"/>
    </location>
</feature>
<keyword evidence="2" id="KW-0677">Repeat</keyword>
<keyword evidence="1" id="KW-0479">Metal-binding</keyword>
<dbReference type="KEGG" id="dgr:6566744"/>
<evidence type="ECO:0000313" key="8">
    <source>
        <dbReference type="EMBL" id="EDV99122.1"/>
    </source>
</evidence>
<evidence type="ECO:0000256" key="4">
    <source>
        <dbReference type="ARBA" id="ARBA00022833"/>
    </source>
</evidence>
<evidence type="ECO:0000256" key="5">
    <source>
        <dbReference type="PROSITE-ProRule" id="PRU00042"/>
    </source>
</evidence>
<dbReference type="GO" id="GO:0005634">
    <property type="term" value="C:nucleus"/>
    <property type="evidence" value="ECO:0007669"/>
    <property type="project" value="TreeGrafter"/>
</dbReference>